<evidence type="ECO:0000313" key="2">
    <source>
        <dbReference type="Proteomes" id="UP000026961"/>
    </source>
</evidence>
<reference evidence="1" key="1">
    <citation type="submission" date="2015-04" db="UniProtKB">
        <authorList>
            <consortium name="EnsemblPlants"/>
        </authorList>
    </citation>
    <scope>IDENTIFICATION</scope>
</reference>
<dbReference type="HOGENOM" id="CLU_2691762_0_0_1"/>
<protein>
    <submittedName>
        <fullName evidence="1">Uncharacterized protein</fullName>
    </submittedName>
</protein>
<dbReference type="Gramene" id="OGLUM03G18790.1">
    <property type="protein sequence ID" value="OGLUM03G18790.1"/>
    <property type="gene ID" value="OGLUM03G18790"/>
</dbReference>
<accession>A0A0D9Z7P6</accession>
<proteinExistence type="predicted"/>
<dbReference type="Proteomes" id="UP000026961">
    <property type="component" value="Chromosome 3"/>
</dbReference>
<keyword evidence="2" id="KW-1185">Reference proteome</keyword>
<sequence length="74" mass="7932">MWLPCQRARPALAPAVRRGVNHGDGAATVEAYSAGRPPSPTCSAQAPRWAGRLLNDIACYKTGKKNKKDVESLV</sequence>
<organism evidence="1">
    <name type="scientific">Oryza glumipatula</name>
    <dbReference type="NCBI Taxonomy" id="40148"/>
    <lineage>
        <taxon>Eukaryota</taxon>
        <taxon>Viridiplantae</taxon>
        <taxon>Streptophyta</taxon>
        <taxon>Embryophyta</taxon>
        <taxon>Tracheophyta</taxon>
        <taxon>Spermatophyta</taxon>
        <taxon>Magnoliopsida</taxon>
        <taxon>Liliopsida</taxon>
        <taxon>Poales</taxon>
        <taxon>Poaceae</taxon>
        <taxon>BOP clade</taxon>
        <taxon>Oryzoideae</taxon>
        <taxon>Oryzeae</taxon>
        <taxon>Oryzinae</taxon>
        <taxon>Oryza</taxon>
    </lineage>
</organism>
<dbReference type="EnsemblPlants" id="OGLUM03G18790.1">
    <property type="protein sequence ID" value="OGLUM03G18790.1"/>
    <property type="gene ID" value="OGLUM03G18790"/>
</dbReference>
<evidence type="ECO:0000313" key="1">
    <source>
        <dbReference type="EnsemblPlants" id="OGLUM03G18790.1"/>
    </source>
</evidence>
<dbReference type="AlphaFoldDB" id="A0A0D9Z7P6"/>
<name>A0A0D9Z7P6_9ORYZ</name>
<reference evidence="1" key="2">
    <citation type="submission" date="2018-05" db="EMBL/GenBank/DDBJ databases">
        <title>OgluRS3 (Oryza glumaepatula Reference Sequence Version 3).</title>
        <authorList>
            <person name="Zhang J."/>
            <person name="Kudrna D."/>
            <person name="Lee S."/>
            <person name="Talag J."/>
            <person name="Welchert J."/>
            <person name="Wing R.A."/>
        </authorList>
    </citation>
    <scope>NUCLEOTIDE SEQUENCE [LARGE SCALE GENOMIC DNA]</scope>
</reference>